<proteinExistence type="predicted"/>
<name>A0A0C3RQ29_PHLG1</name>
<feature type="region of interest" description="Disordered" evidence="1">
    <location>
        <begin position="1"/>
        <end position="39"/>
    </location>
</feature>
<dbReference type="EMBL" id="KN840738">
    <property type="protein sequence ID" value="KIP01761.1"/>
    <property type="molecule type" value="Genomic_DNA"/>
</dbReference>
<reference evidence="2 3" key="1">
    <citation type="journal article" date="2014" name="PLoS Genet.">
        <title>Analysis of the Phlebiopsis gigantea genome, transcriptome and secretome provides insight into its pioneer colonization strategies of wood.</title>
        <authorList>
            <person name="Hori C."/>
            <person name="Ishida T."/>
            <person name="Igarashi K."/>
            <person name="Samejima M."/>
            <person name="Suzuki H."/>
            <person name="Master E."/>
            <person name="Ferreira P."/>
            <person name="Ruiz-Duenas F.J."/>
            <person name="Held B."/>
            <person name="Canessa P."/>
            <person name="Larrondo L.F."/>
            <person name="Schmoll M."/>
            <person name="Druzhinina I.S."/>
            <person name="Kubicek C.P."/>
            <person name="Gaskell J.A."/>
            <person name="Kersten P."/>
            <person name="St John F."/>
            <person name="Glasner J."/>
            <person name="Sabat G."/>
            <person name="Splinter BonDurant S."/>
            <person name="Syed K."/>
            <person name="Yadav J."/>
            <person name="Mgbeahuruike A.C."/>
            <person name="Kovalchuk A."/>
            <person name="Asiegbu F.O."/>
            <person name="Lackner G."/>
            <person name="Hoffmeister D."/>
            <person name="Rencoret J."/>
            <person name="Gutierrez A."/>
            <person name="Sun H."/>
            <person name="Lindquist E."/>
            <person name="Barry K."/>
            <person name="Riley R."/>
            <person name="Grigoriev I.V."/>
            <person name="Henrissat B."/>
            <person name="Kues U."/>
            <person name="Berka R.M."/>
            <person name="Martinez A.T."/>
            <person name="Covert S.F."/>
            <person name="Blanchette R.A."/>
            <person name="Cullen D."/>
        </authorList>
    </citation>
    <scope>NUCLEOTIDE SEQUENCE [LARGE SCALE GENOMIC DNA]</scope>
    <source>
        <strain evidence="2 3">11061_1 CR5-6</strain>
    </source>
</reference>
<gene>
    <name evidence="2" type="ORF">PHLGIDRAFT_32440</name>
</gene>
<feature type="compositionally biased region" description="Low complexity" evidence="1">
    <location>
        <begin position="8"/>
        <end position="39"/>
    </location>
</feature>
<organism evidence="2 3">
    <name type="scientific">Phlebiopsis gigantea (strain 11061_1 CR5-6)</name>
    <name type="common">White-rot fungus</name>
    <name type="synonym">Peniophora gigantea</name>
    <dbReference type="NCBI Taxonomy" id="745531"/>
    <lineage>
        <taxon>Eukaryota</taxon>
        <taxon>Fungi</taxon>
        <taxon>Dikarya</taxon>
        <taxon>Basidiomycota</taxon>
        <taxon>Agaricomycotina</taxon>
        <taxon>Agaricomycetes</taxon>
        <taxon>Polyporales</taxon>
        <taxon>Phanerochaetaceae</taxon>
        <taxon>Phlebiopsis</taxon>
    </lineage>
</organism>
<evidence type="ECO:0000256" key="1">
    <source>
        <dbReference type="SAM" id="MobiDB-lite"/>
    </source>
</evidence>
<dbReference type="AlphaFoldDB" id="A0A0C3RQ29"/>
<dbReference type="HOGENOM" id="CLU_2638897_0_0_1"/>
<evidence type="ECO:0000313" key="3">
    <source>
        <dbReference type="Proteomes" id="UP000053257"/>
    </source>
</evidence>
<sequence length="77" mass="8466">MHTPPTATPTRSLCPPPSTRSTTTRRPAGTATCTTSTPATRIRRTRTRCPTHTPCIKKTSFLDSSSHGRCARYFCDI</sequence>
<accession>A0A0C3RQ29</accession>
<evidence type="ECO:0000313" key="2">
    <source>
        <dbReference type="EMBL" id="KIP01761.1"/>
    </source>
</evidence>
<protein>
    <submittedName>
        <fullName evidence="2">Uncharacterized protein</fullName>
    </submittedName>
</protein>
<keyword evidence="3" id="KW-1185">Reference proteome</keyword>
<dbReference type="Proteomes" id="UP000053257">
    <property type="component" value="Unassembled WGS sequence"/>
</dbReference>